<comment type="similarity">
    <text evidence="5">Belongs to the class-II pyridoxal-phosphate-dependent aminotransferase family. MalY/PatB cystathionine beta-lyase subfamily.</text>
</comment>
<reference evidence="7" key="2">
    <citation type="submission" date="2020-09" db="EMBL/GenBank/DDBJ databases">
        <authorList>
            <person name="Sun Q."/>
            <person name="Zhou Y."/>
        </authorList>
    </citation>
    <scope>NUCLEOTIDE SEQUENCE</scope>
    <source>
        <strain evidence="7">CGMCC 1.15085</strain>
    </source>
</reference>
<protein>
    <recommendedName>
        <fullName evidence="2">cysteine-S-conjugate beta-lyase</fullName>
        <ecNumber evidence="2">4.4.1.13</ecNumber>
    </recommendedName>
</protein>
<keyword evidence="7" id="KW-0808">Transferase</keyword>
<dbReference type="InterPro" id="IPR015424">
    <property type="entry name" value="PyrdxlP-dep_Trfase"/>
</dbReference>
<reference evidence="7" key="1">
    <citation type="journal article" date="2014" name="Int. J. Syst. Evol. Microbiol.">
        <title>Complete genome sequence of Corynebacterium casei LMG S-19264T (=DSM 44701T), isolated from a smear-ripened cheese.</title>
        <authorList>
            <consortium name="US DOE Joint Genome Institute (JGI-PGF)"/>
            <person name="Walter F."/>
            <person name="Albersmeier A."/>
            <person name="Kalinowski J."/>
            <person name="Ruckert C."/>
        </authorList>
    </citation>
    <scope>NUCLEOTIDE SEQUENCE</scope>
    <source>
        <strain evidence="7">CGMCC 1.15085</strain>
    </source>
</reference>
<keyword evidence="3" id="KW-0663">Pyridoxal phosphate</keyword>
<dbReference type="PANTHER" id="PTHR43525">
    <property type="entry name" value="PROTEIN MALY"/>
    <property type="match status" value="1"/>
</dbReference>
<dbReference type="GO" id="GO:0047804">
    <property type="term" value="F:cysteine-S-conjugate beta-lyase activity"/>
    <property type="evidence" value="ECO:0007669"/>
    <property type="project" value="UniProtKB-EC"/>
</dbReference>
<proteinExistence type="inferred from homology"/>
<keyword evidence="7" id="KW-0032">Aminotransferase</keyword>
<dbReference type="EC" id="4.4.1.13" evidence="2"/>
<name>A0A916T029_9MICO</name>
<sequence>MNARISFDEITPTQLRRGGGPKWSLGDDVIGAQVAEMDFGTAPRVTDALRASIASGRLGYPGSELQASTASVTARWYADSYGWAVAPEYVQPVGDVITTLKVAIEHYSTAGSAVIVPTPTYMKFLTVPRAMGRRIIEVPLLEDGGRYAMDLEALAAAFTGGGGILLLCNPFNPTGTVFGRAELLAISEVVAEHDGRVFADEVHAPLVYDDAQHVPYASVSPTSAEHTVTGTSAAKAWNLAGLKCAQVLFSNAADAARWPEIAPVHGHGASTLGLVATTAAYDEGRSWLDDVQHYLDGNRKLLAELVAEHLPGVRYTPPDGTYVGWLDLRALDLGDDVAEFFRHRAGVALTDGRTCGANGRGHARLIFATPRPVLREVVERMGRAVTRSTDVA</sequence>
<dbReference type="InterPro" id="IPR015421">
    <property type="entry name" value="PyrdxlP-dep_Trfase_major"/>
</dbReference>
<evidence type="ECO:0000256" key="2">
    <source>
        <dbReference type="ARBA" id="ARBA00012224"/>
    </source>
</evidence>
<dbReference type="Pfam" id="PF00155">
    <property type="entry name" value="Aminotran_1_2"/>
    <property type="match status" value="1"/>
</dbReference>
<evidence type="ECO:0000256" key="4">
    <source>
        <dbReference type="ARBA" id="ARBA00023239"/>
    </source>
</evidence>
<keyword evidence="4" id="KW-0456">Lyase</keyword>
<accession>A0A916T029</accession>
<dbReference type="SUPFAM" id="SSF53383">
    <property type="entry name" value="PLP-dependent transferases"/>
    <property type="match status" value="1"/>
</dbReference>
<dbReference type="CDD" id="cd00609">
    <property type="entry name" value="AAT_like"/>
    <property type="match status" value="1"/>
</dbReference>
<dbReference type="Gene3D" id="3.40.640.10">
    <property type="entry name" value="Type I PLP-dependent aspartate aminotransferase-like (Major domain)"/>
    <property type="match status" value="1"/>
</dbReference>
<dbReference type="PANTHER" id="PTHR43525:SF2">
    <property type="entry name" value="CYSTATHIONINE BETA-LYASE-RELATED"/>
    <property type="match status" value="1"/>
</dbReference>
<dbReference type="GO" id="GO:0008483">
    <property type="term" value="F:transaminase activity"/>
    <property type="evidence" value="ECO:0007669"/>
    <property type="project" value="UniProtKB-KW"/>
</dbReference>
<dbReference type="InterPro" id="IPR004839">
    <property type="entry name" value="Aminotransferase_I/II_large"/>
</dbReference>
<dbReference type="RefSeq" id="WP_229749556.1">
    <property type="nucleotide sequence ID" value="NZ_BMHI01000002.1"/>
</dbReference>
<dbReference type="InterPro" id="IPR051798">
    <property type="entry name" value="Class-II_PLP-Dep_Aminotrans"/>
</dbReference>
<gene>
    <name evidence="7" type="ORF">GCM10011492_15210</name>
</gene>
<feature type="domain" description="Aminotransferase class I/classII large" evidence="6">
    <location>
        <begin position="30"/>
        <end position="380"/>
    </location>
</feature>
<dbReference type="Gene3D" id="3.90.1150.10">
    <property type="entry name" value="Aspartate Aminotransferase, domain 1"/>
    <property type="match status" value="1"/>
</dbReference>
<comment type="cofactor">
    <cofactor evidence="1">
        <name>pyridoxal 5'-phosphate</name>
        <dbReference type="ChEBI" id="CHEBI:597326"/>
    </cofactor>
</comment>
<organism evidence="7 8">
    <name type="scientific">Flexivirga endophytica</name>
    <dbReference type="NCBI Taxonomy" id="1849103"/>
    <lineage>
        <taxon>Bacteria</taxon>
        <taxon>Bacillati</taxon>
        <taxon>Actinomycetota</taxon>
        <taxon>Actinomycetes</taxon>
        <taxon>Micrococcales</taxon>
        <taxon>Dermacoccaceae</taxon>
        <taxon>Flexivirga</taxon>
    </lineage>
</organism>
<evidence type="ECO:0000256" key="3">
    <source>
        <dbReference type="ARBA" id="ARBA00022898"/>
    </source>
</evidence>
<evidence type="ECO:0000256" key="5">
    <source>
        <dbReference type="ARBA" id="ARBA00037974"/>
    </source>
</evidence>
<dbReference type="InterPro" id="IPR015422">
    <property type="entry name" value="PyrdxlP-dep_Trfase_small"/>
</dbReference>
<evidence type="ECO:0000313" key="7">
    <source>
        <dbReference type="EMBL" id="GGB26004.1"/>
    </source>
</evidence>
<comment type="caution">
    <text evidence="7">The sequence shown here is derived from an EMBL/GenBank/DDBJ whole genome shotgun (WGS) entry which is preliminary data.</text>
</comment>
<evidence type="ECO:0000259" key="6">
    <source>
        <dbReference type="Pfam" id="PF00155"/>
    </source>
</evidence>
<evidence type="ECO:0000256" key="1">
    <source>
        <dbReference type="ARBA" id="ARBA00001933"/>
    </source>
</evidence>
<evidence type="ECO:0000313" key="8">
    <source>
        <dbReference type="Proteomes" id="UP000636793"/>
    </source>
</evidence>
<dbReference type="Proteomes" id="UP000636793">
    <property type="component" value="Unassembled WGS sequence"/>
</dbReference>
<dbReference type="GO" id="GO:0030170">
    <property type="term" value="F:pyridoxal phosphate binding"/>
    <property type="evidence" value="ECO:0007669"/>
    <property type="project" value="InterPro"/>
</dbReference>
<dbReference type="AlphaFoldDB" id="A0A916T029"/>
<keyword evidence="8" id="KW-1185">Reference proteome</keyword>
<dbReference type="EMBL" id="BMHI01000002">
    <property type="protein sequence ID" value="GGB26004.1"/>
    <property type="molecule type" value="Genomic_DNA"/>
</dbReference>